<evidence type="ECO:0000313" key="1">
    <source>
        <dbReference type="EMBL" id="EFE21136.1"/>
    </source>
</evidence>
<comment type="caution">
    <text evidence="1">The sequence shown here is derived from an EMBL/GenBank/DDBJ whole genome shotgun (WGS) entry which is preliminary data.</text>
</comment>
<proteinExistence type="predicted"/>
<organism evidence="1 2">
    <name type="scientific">Edwardsiella tarda ATCC 23685</name>
    <dbReference type="NCBI Taxonomy" id="500638"/>
    <lineage>
        <taxon>Bacteria</taxon>
        <taxon>Pseudomonadati</taxon>
        <taxon>Pseudomonadota</taxon>
        <taxon>Gammaproteobacteria</taxon>
        <taxon>Enterobacterales</taxon>
        <taxon>Hafniaceae</taxon>
        <taxon>Edwardsiella</taxon>
    </lineage>
</organism>
<gene>
    <name evidence="1" type="ORF">EDWATA_03926</name>
</gene>
<dbReference type="Proteomes" id="UP000003692">
    <property type="component" value="Unassembled WGS sequence"/>
</dbReference>
<dbReference type="HOGENOM" id="CLU_2245707_0_0_6"/>
<name>D4FAV5_EDWTA</name>
<dbReference type="EMBL" id="ADGK01000294">
    <property type="protein sequence ID" value="EFE21136.1"/>
    <property type="molecule type" value="Genomic_DNA"/>
</dbReference>
<accession>D4FAV5</accession>
<protein>
    <submittedName>
        <fullName evidence="1">Uncharacterized protein</fullName>
    </submittedName>
</protein>
<dbReference type="AlphaFoldDB" id="D4FAV5"/>
<sequence length="104" mass="11131">MLGTDDDAASMMEVILPLRIGMLWTMNKNIAFRQCRCHRNHADTGAVSGTIEYLTAPIRYADPLDGHTAKRGGVRADIVSNPAAIWGPDAAIGQLMPAGIVGKL</sequence>
<reference evidence="1 2" key="1">
    <citation type="submission" date="2010-02" db="EMBL/GenBank/DDBJ databases">
        <authorList>
            <person name="Weinstock G."/>
            <person name="Sodergren E."/>
            <person name="Clifton S."/>
            <person name="Fulton L."/>
            <person name="Fulton B."/>
            <person name="Courtney L."/>
            <person name="Fronick C."/>
            <person name="Harrison M."/>
            <person name="Strong C."/>
            <person name="Farmer C."/>
            <person name="Delahaunty K."/>
            <person name="Markovic C."/>
            <person name="Hall O."/>
            <person name="Minx P."/>
            <person name="Tomlinson C."/>
            <person name="Mitreva M."/>
            <person name="Nelson J."/>
            <person name="Hou S."/>
            <person name="Wollam A."/>
            <person name="Pepin K.H."/>
            <person name="Johnson M."/>
            <person name="Bhonagiri V."/>
            <person name="Zhang X."/>
            <person name="Suruliraj S."/>
            <person name="Warren W."/>
            <person name="Chinwalla A."/>
            <person name="Mardis E.R."/>
            <person name="Wilson R.K."/>
        </authorList>
    </citation>
    <scope>NUCLEOTIDE SEQUENCE [LARGE SCALE GENOMIC DNA]</scope>
    <source>
        <strain evidence="1 2">ATCC 23685</strain>
    </source>
</reference>
<evidence type="ECO:0000313" key="2">
    <source>
        <dbReference type="Proteomes" id="UP000003692"/>
    </source>
</evidence>